<dbReference type="InterPro" id="IPR002491">
    <property type="entry name" value="ABC_transptr_periplasmic_BD"/>
</dbReference>
<sequence length="368" mass="41208">MRLLARREYDQAGLFGLLLLSAFSLLLAVLPPVTPKRAPKEAALHLTDMAGGEHGFADPPKRVVMTANVMPTFATLAQGVDELIGATEFARGSMSSGLFQRLFPGVKKLNRVSGDGKPSYEEILRLRPDVVVGWAYQADAFGAATYPDFIRLNTRPQTELWKLLTNLTGQDERSRRLLESHRTNVSALSQRRSHTAGKAMSVMILRATASYQRIIGRTHYLNERFEAAGAANVVRANVASWFSMESVAALDPDVILIDGDVDEPITIQSLRAEPVWRMIRAVREGKVYRKPNWPIFLDPVFDPLVIEWLQEVLHPELEVKLRDAFKSVYIETYGYWLTEDEVDELLAIAANRTSYGYERFAASGDPSQ</sequence>
<evidence type="ECO:0000313" key="2">
    <source>
        <dbReference type="EMBL" id="QGM99863.1"/>
    </source>
</evidence>
<reference evidence="2 3" key="1">
    <citation type="submission" date="2019-09" db="EMBL/GenBank/DDBJ databases">
        <title>Isolation and complete genome sequencing of Methylocystis species.</title>
        <authorList>
            <person name="Rumah B.L."/>
            <person name="Stead C.E."/>
            <person name="Stevens B.C."/>
            <person name="Minton N.P."/>
            <person name="Grosse-Honebrink A."/>
            <person name="Zhang Y."/>
        </authorList>
    </citation>
    <scope>NUCLEOTIDE SEQUENCE [LARGE SCALE GENOMIC DNA]</scope>
    <source>
        <strain evidence="2 3">BRCS2</strain>
        <plasmid evidence="2 3">unnamed1</plasmid>
    </source>
</reference>
<dbReference type="Proteomes" id="UP000422569">
    <property type="component" value="Plasmid unnamed1"/>
</dbReference>
<dbReference type="GO" id="GO:0071281">
    <property type="term" value="P:cellular response to iron ion"/>
    <property type="evidence" value="ECO:0007669"/>
    <property type="project" value="TreeGrafter"/>
</dbReference>
<dbReference type="RefSeq" id="WP_154420380.1">
    <property type="nucleotide sequence ID" value="NZ_CP044332.1"/>
</dbReference>
<protein>
    <submittedName>
        <fullName evidence="2">ABC transporter substrate-binding protein</fullName>
    </submittedName>
</protein>
<dbReference type="EMBL" id="CP044332">
    <property type="protein sequence ID" value="QGM99863.1"/>
    <property type="molecule type" value="Genomic_DNA"/>
</dbReference>
<dbReference type="SUPFAM" id="SSF53807">
    <property type="entry name" value="Helical backbone' metal receptor"/>
    <property type="match status" value="1"/>
</dbReference>
<accession>A0A6B8MEY8</accession>
<dbReference type="KEGG" id="mpar:F7D14_19845"/>
<dbReference type="PANTHER" id="PTHR30535">
    <property type="entry name" value="VITAMIN B12-BINDING PROTEIN"/>
    <property type="match status" value="1"/>
</dbReference>
<geneLocation type="plasmid" evidence="2">
    <name>unnamed1</name>
</geneLocation>
<proteinExistence type="predicted"/>
<dbReference type="Pfam" id="PF01497">
    <property type="entry name" value="Peripla_BP_2"/>
    <property type="match status" value="1"/>
</dbReference>
<dbReference type="Gene3D" id="3.40.50.1980">
    <property type="entry name" value="Nitrogenase molybdenum iron protein domain"/>
    <property type="match status" value="2"/>
</dbReference>
<dbReference type="PANTHER" id="PTHR30535:SF34">
    <property type="entry name" value="MOLYBDATE-BINDING PROTEIN MOLA"/>
    <property type="match status" value="1"/>
</dbReference>
<dbReference type="InterPro" id="IPR050902">
    <property type="entry name" value="ABC_Transporter_SBP"/>
</dbReference>
<feature type="domain" description="Fe/B12 periplasmic-binding" evidence="1">
    <location>
        <begin position="61"/>
        <end position="317"/>
    </location>
</feature>
<evidence type="ECO:0000259" key="1">
    <source>
        <dbReference type="PROSITE" id="PS50983"/>
    </source>
</evidence>
<organism evidence="2 3">
    <name type="scientific">Methylocystis parvus</name>
    <dbReference type="NCBI Taxonomy" id="134"/>
    <lineage>
        <taxon>Bacteria</taxon>
        <taxon>Pseudomonadati</taxon>
        <taxon>Pseudomonadota</taxon>
        <taxon>Alphaproteobacteria</taxon>
        <taxon>Hyphomicrobiales</taxon>
        <taxon>Methylocystaceae</taxon>
        <taxon>Methylocystis</taxon>
    </lineage>
</organism>
<dbReference type="AlphaFoldDB" id="A0A6B8MEY8"/>
<name>A0A6B8MEY8_9HYPH</name>
<evidence type="ECO:0000313" key="3">
    <source>
        <dbReference type="Proteomes" id="UP000422569"/>
    </source>
</evidence>
<keyword evidence="2" id="KW-0614">Plasmid</keyword>
<gene>
    <name evidence="2" type="ORF">F7D14_19845</name>
</gene>
<dbReference type="PROSITE" id="PS50983">
    <property type="entry name" value="FE_B12_PBP"/>
    <property type="match status" value="1"/>
</dbReference>
<keyword evidence="3" id="KW-1185">Reference proteome</keyword>